<dbReference type="PANTHER" id="PTHR43124">
    <property type="entry name" value="PURINE EFFLUX PUMP PBUE"/>
    <property type="match status" value="1"/>
</dbReference>
<dbReference type="InterPro" id="IPR011701">
    <property type="entry name" value="MFS"/>
</dbReference>
<feature type="transmembrane region" description="Helical" evidence="7">
    <location>
        <begin position="154"/>
        <end position="173"/>
    </location>
</feature>
<evidence type="ECO:0000256" key="7">
    <source>
        <dbReference type="SAM" id="Phobius"/>
    </source>
</evidence>
<feature type="transmembrane region" description="Helical" evidence="7">
    <location>
        <begin position="335"/>
        <end position="358"/>
    </location>
</feature>
<feature type="transmembrane region" description="Helical" evidence="7">
    <location>
        <begin position="403"/>
        <end position="422"/>
    </location>
</feature>
<dbReference type="PROSITE" id="PS50850">
    <property type="entry name" value="MFS"/>
    <property type="match status" value="1"/>
</dbReference>
<dbReference type="InterPro" id="IPR036259">
    <property type="entry name" value="MFS_trans_sf"/>
</dbReference>
<feature type="domain" description="Major facilitator superfamily (MFS) profile" evidence="8">
    <location>
        <begin position="30"/>
        <end position="426"/>
    </location>
</feature>
<sequence>MSTTLESSPGPAAGPPSAGDAAPPRGRGRTVAALGFSQAVDNSESGLINTFFPLIRTAFGLDYGALGLLTSIPRFSRMIFGPFWAMMADRFGRKPILFLVTGVWGLFTVAAGFAPNYPVLVALFAISAIGTVASEPILNGLLPDIFARSERGKAYGLVRGIGGGVGIVMGPAIGLFGANPEGWRYAMWAMGAVSILSGIMILLWVPSVGGTASRISRDSASGAFRVADAMKLFRIPTIALMVAMIPFVTSVAVLPFYSTFLVDERGYSVPESTVIMAINSIGVMLSSFLGGFLGDLFDRRFGAKGRVMLMQIYLVSFAITVALVTQLPFDGRGFVYPASFVLGLVFSIGFSGCVLPMISTVVPLQLGATAFALLFSFIQGGIAAIFSMLAGSIADAIGLGGTFLWFMTVPYLLNALLWFGFYRTYPRDRAKQDARTAALLDGAI</sequence>
<dbReference type="OrthoDB" id="65739at2"/>
<dbReference type="AlphaFoldDB" id="Z9JR53"/>
<feature type="transmembrane region" description="Helical" evidence="7">
    <location>
        <begin position="96"/>
        <end position="114"/>
    </location>
</feature>
<dbReference type="SUPFAM" id="SSF103473">
    <property type="entry name" value="MFS general substrate transporter"/>
    <property type="match status" value="1"/>
</dbReference>
<comment type="caution">
    <text evidence="9">The sequence shown here is derived from an EMBL/GenBank/DDBJ whole genome shotgun (WGS) entry which is preliminary data.</text>
</comment>
<accession>Z9JR53</accession>
<reference evidence="9 10" key="1">
    <citation type="submission" date="2014-02" db="EMBL/GenBank/DDBJ databases">
        <title>Genome sequence of Brachybacterium phenoliresistens strain W13A50.</title>
        <authorList>
            <person name="Wang X."/>
        </authorList>
    </citation>
    <scope>NUCLEOTIDE SEQUENCE [LARGE SCALE GENOMIC DNA]</scope>
    <source>
        <strain evidence="9 10">W13A50</strain>
    </source>
</reference>
<evidence type="ECO:0000256" key="4">
    <source>
        <dbReference type="ARBA" id="ARBA00022989"/>
    </source>
</evidence>
<evidence type="ECO:0000256" key="3">
    <source>
        <dbReference type="ARBA" id="ARBA00022692"/>
    </source>
</evidence>
<dbReference type="eggNOG" id="COG2814">
    <property type="taxonomic scope" value="Bacteria"/>
</dbReference>
<dbReference type="Proteomes" id="UP000023067">
    <property type="component" value="Unassembled WGS sequence"/>
</dbReference>
<dbReference type="RefSeq" id="WP_038372920.1">
    <property type="nucleotide sequence ID" value="NZ_BAAAOW010000001.1"/>
</dbReference>
<evidence type="ECO:0000256" key="2">
    <source>
        <dbReference type="ARBA" id="ARBA00022475"/>
    </source>
</evidence>
<dbReference type="STRING" id="396014.BF93_01835"/>
<dbReference type="InterPro" id="IPR050189">
    <property type="entry name" value="MFS_Efflux_Transporters"/>
</dbReference>
<evidence type="ECO:0000313" key="9">
    <source>
        <dbReference type="EMBL" id="EWS80865.1"/>
    </source>
</evidence>
<organism evidence="9 10">
    <name type="scientific">Brachybacterium phenoliresistens</name>
    <dbReference type="NCBI Taxonomy" id="396014"/>
    <lineage>
        <taxon>Bacteria</taxon>
        <taxon>Bacillati</taxon>
        <taxon>Actinomycetota</taxon>
        <taxon>Actinomycetes</taxon>
        <taxon>Micrococcales</taxon>
        <taxon>Dermabacteraceae</taxon>
        <taxon>Brachybacterium</taxon>
    </lineage>
</organism>
<dbReference type="PATRIC" id="fig|396014.3.peg.2406"/>
<feature type="transmembrane region" description="Helical" evidence="7">
    <location>
        <begin position="370"/>
        <end position="391"/>
    </location>
</feature>
<dbReference type="EMBL" id="JDYK01000012">
    <property type="protein sequence ID" value="EWS80865.1"/>
    <property type="molecule type" value="Genomic_DNA"/>
</dbReference>
<name>Z9JR53_9MICO</name>
<feature type="transmembrane region" description="Helical" evidence="7">
    <location>
        <begin position="238"/>
        <end position="262"/>
    </location>
</feature>
<feature type="transmembrane region" description="Helical" evidence="7">
    <location>
        <begin position="309"/>
        <end position="329"/>
    </location>
</feature>
<evidence type="ECO:0000259" key="8">
    <source>
        <dbReference type="PROSITE" id="PS50850"/>
    </source>
</evidence>
<feature type="transmembrane region" description="Helical" evidence="7">
    <location>
        <begin position="185"/>
        <end position="205"/>
    </location>
</feature>
<evidence type="ECO:0000313" key="10">
    <source>
        <dbReference type="Proteomes" id="UP000023067"/>
    </source>
</evidence>
<dbReference type="Pfam" id="PF07690">
    <property type="entry name" value="MFS_1"/>
    <property type="match status" value="1"/>
</dbReference>
<proteinExistence type="predicted"/>
<protein>
    <recommendedName>
        <fullName evidence="8">Major facilitator superfamily (MFS) profile domain-containing protein</fullName>
    </recommendedName>
</protein>
<dbReference type="GO" id="GO:0022857">
    <property type="term" value="F:transmembrane transporter activity"/>
    <property type="evidence" value="ECO:0007669"/>
    <property type="project" value="InterPro"/>
</dbReference>
<evidence type="ECO:0000256" key="6">
    <source>
        <dbReference type="SAM" id="MobiDB-lite"/>
    </source>
</evidence>
<keyword evidence="10" id="KW-1185">Reference proteome</keyword>
<dbReference type="Gene3D" id="1.20.1250.20">
    <property type="entry name" value="MFS general substrate transporter like domains"/>
    <property type="match status" value="1"/>
</dbReference>
<dbReference type="GO" id="GO:0005886">
    <property type="term" value="C:plasma membrane"/>
    <property type="evidence" value="ECO:0007669"/>
    <property type="project" value="UniProtKB-SubCell"/>
</dbReference>
<feature type="transmembrane region" description="Helical" evidence="7">
    <location>
        <begin position="274"/>
        <end position="297"/>
    </location>
</feature>
<keyword evidence="5 7" id="KW-0472">Membrane</keyword>
<feature type="region of interest" description="Disordered" evidence="6">
    <location>
        <begin position="1"/>
        <end position="26"/>
    </location>
</feature>
<dbReference type="InterPro" id="IPR020846">
    <property type="entry name" value="MFS_dom"/>
</dbReference>
<keyword evidence="4 7" id="KW-1133">Transmembrane helix</keyword>
<evidence type="ECO:0000256" key="5">
    <source>
        <dbReference type="ARBA" id="ARBA00023136"/>
    </source>
</evidence>
<feature type="transmembrane region" description="Helical" evidence="7">
    <location>
        <begin position="120"/>
        <end position="142"/>
    </location>
</feature>
<evidence type="ECO:0000256" key="1">
    <source>
        <dbReference type="ARBA" id="ARBA00004651"/>
    </source>
</evidence>
<keyword evidence="2" id="KW-1003">Cell membrane</keyword>
<dbReference type="HOGENOM" id="CLU_598386_0_0_11"/>
<feature type="compositionally biased region" description="Low complexity" evidence="6">
    <location>
        <begin position="7"/>
        <end position="25"/>
    </location>
</feature>
<gene>
    <name evidence="9" type="ORF">BF93_01835</name>
</gene>
<comment type="subcellular location">
    <subcellularLocation>
        <location evidence="1">Cell membrane</location>
        <topology evidence="1">Multi-pass membrane protein</topology>
    </subcellularLocation>
</comment>
<keyword evidence="3 7" id="KW-0812">Transmembrane</keyword>
<dbReference type="PANTHER" id="PTHR43124:SF3">
    <property type="entry name" value="CHLORAMPHENICOL EFFLUX PUMP RV0191"/>
    <property type="match status" value="1"/>
</dbReference>